<evidence type="ECO:0000256" key="1">
    <source>
        <dbReference type="ARBA" id="ARBA00004651"/>
    </source>
</evidence>
<evidence type="ECO:0000256" key="5">
    <source>
        <dbReference type="ARBA" id="ARBA00022729"/>
    </source>
</evidence>
<dbReference type="FunFam" id="1.20.1070.10:FF:000058">
    <property type="entry name" value="Adhesion G protein-coupled receptor F5"/>
    <property type="match status" value="1"/>
</dbReference>
<evidence type="ECO:0000259" key="13">
    <source>
        <dbReference type="PROSITE" id="PS50261"/>
    </source>
</evidence>
<feature type="transmembrane region" description="Helical" evidence="10">
    <location>
        <begin position="628"/>
        <end position="650"/>
    </location>
</feature>
<evidence type="ECO:0000259" key="12">
    <source>
        <dbReference type="PROSITE" id="PS50221"/>
    </source>
</evidence>
<dbReference type="InterPro" id="IPR000832">
    <property type="entry name" value="GPCR_2_secretin-like"/>
</dbReference>
<comment type="similarity">
    <text evidence="2">Belongs to the G-protein coupled receptor 2 family. Adhesion G-protein coupled receptor (ADGR) subfamily.</text>
</comment>
<reference evidence="14 15" key="1">
    <citation type="submission" date="2024-09" db="EMBL/GenBank/DDBJ databases">
        <title>A chromosome-level genome assembly of Gray's grenadier anchovy, Coilia grayii.</title>
        <authorList>
            <person name="Fu Z."/>
        </authorList>
    </citation>
    <scope>NUCLEOTIDE SEQUENCE [LARGE SCALE GENOMIC DNA]</scope>
    <source>
        <strain evidence="14">G4</strain>
        <tissue evidence="14">Muscle</tissue>
    </source>
</reference>
<accession>A0ABD1J699</accession>
<feature type="transmembrane region" description="Helical" evidence="10">
    <location>
        <begin position="861"/>
        <end position="883"/>
    </location>
</feature>
<feature type="transmembrane region" description="Helical" evidence="10">
    <location>
        <begin position="704"/>
        <end position="726"/>
    </location>
</feature>
<dbReference type="Proteomes" id="UP001591681">
    <property type="component" value="Unassembled WGS sequence"/>
</dbReference>
<dbReference type="SUPFAM" id="SSF82671">
    <property type="entry name" value="SEA domain"/>
    <property type="match status" value="1"/>
</dbReference>
<dbReference type="Pfam" id="PF01825">
    <property type="entry name" value="GPS"/>
    <property type="match status" value="1"/>
</dbReference>
<evidence type="ECO:0000313" key="15">
    <source>
        <dbReference type="Proteomes" id="UP001591681"/>
    </source>
</evidence>
<dbReference type="InterPro" id="IPR000082">
    <property type="entry name" value="SEA_dom"/>
</dbReference>
<dbReference type="PROSITE" id="PS50024">
    <property type="entry name" value="SEA"/>
    <property type="match status" value="1"/>
</dbReference>
<dbReference type="PROSITE" id="PS50261">
    <property type="entry name" value="G_PROTEIN_RECEP_F2_4"/>
    <property type="match status" value="1"/>
</dbReference>
<dbReference type="InterPro" id="IPR051587">
    <property type="entry name" value="Adhesion_GPCR"/>
</dbReference>
<gene>
    <name evidence="14" type="ORF">ACEWY4_021878</name>
</gene>
<dbReference type="InterPro" id="IPR036364">
    <property type="entry name" value="SEA_dom_sf"/>
</dbReference>
<keyword evidence="6 10" id="KW-1133">Transmembrane helix</keyword>
<dbReference type="Pfam" id="PF00002">
    <property type="entry name" value="7tm_2"/>
    <property type="match status" value="1"/>
</dbReference>
<sequence length="956" mass="105696">MTLTQEKPANITTNKITTTTSTTTTNYDSTVRFSLTIQENYHFHLSDPTSEIYNRYKSDIENAVEDNSDRIPGYKFNSTRVIGFRPGSIIADFSLQLSNPSINFLNASDGIINYLKGKDYEFDDNPFAEIENANLRESYGPLFPGENMVLKCSGNITEWQFNGQRIFGASEVLNVTNITPDKNGVYGCVSTKSSVPFIQWENVDSIQPYPNIQASPDTLFQCEDGQNVTLLCCSSSEYDTEMVKVDDINMTLQEEGFDRCIYSYIIQNCVDSSGKVVFDCKLKNSKLEKFEYSSKRITLTFKRKGFDCSDETFGAGNEGDQAKGSCEVDEVGSVTAVCQGTEWKITKDTCVLRVIQQLENDSQDLTLKTLPTFMATLSNVTTTQERKITNSTGNIESIVNTLNNTANFTRNSPPITVEMMEDFLNASAIIVSNSTISAWYRLNNGKTTRNVSSTFLGAVEVMVKSLPKDASFKTGKSIIQLCQSVNLTFNETVEADPSAAISIPEEGNFTVTTVAFSTGYIFLPARNSSGYDSTLYNSINAAVVLVQVNGTISNISLSFDLINETLGNLQCVFWNFELFNGLGGWDSFGCELISHINNTVTCECNHTTSFSILMSPYIPPTLKLLLDFITYIGVGISLLSLIISLIIEAIVWKSMTRNDTSYMRHVCMVNVAVSLLIADIWFIIGAAVSDSEETSVGACTAATFFIHFFYLALFFWMLVSALLLFYRTVMVLSQMRRSTMLAIAFTLGYGAPLIISVVTVAATAGSGGYIREKQVCWLNWKKTKALLAFAIPALAIIAMNFVLMIVVLFKMMRRHVGDTTQNTDKHALVVIARCVTILTPLFGLTWGFGIGIMVWPGSEGLQIVFAVLNSLQGFFILVFGTLLDSKMRLALVERLQKPSSDSSGTRDTHFGISTSSMFDFFKGIRRRNMYHISGSAVTLGYGTSGTYSVTDSNINV</sequence>
<comment type="subcellular location">
    <subcellularLocation>
        <location evidence="1">Cell membrane</location>
        <topology evidence="1">Multi-pass membrane protein</topology>
    </subcellularLocation>
</comment>
<dbReference type="Gene3D" id="2.60.220.50">
    <property type="match status" value="1"/>
</dbReference>
<keyword evidence="7 10" id="KW-0472">Membrane</keyword>
<feature type="transmembrane region" description="Helical" evidence="10">
    <location>
        <begin position="830"/>
        <end position="855"/>
    </location>
</feature>
<keyword evidence="3" id="KW-1003">Cell membrane</keyword>
<evidence type="ECO:0000256" key="4">
    <source>
        <dbReference type="ARBA" id="ARBA00022692"/>
    </source>
</evidence>
<keyword evidence="5" id="KW-0732">Signal</keyword>
<dbReference type="InterPro" id="IPR057244">
    <property type="entry name" value="GAIN_B"/>
</dbReference>
<feature type="domain" description="GAIN-B" evidence="12">
    <location>
        <begin position="470"/>
        <end position="620"/>
    </location>
</feature>
<feature type="domain" description="SEA" evidence="11">
    <location>
        <begin position="23"/>
        <end position="134"/>
    </location>
</feature>
<dbReference type="InterPro" id="IPR000203">
    <property type="entry name" value="GPS"/>
</dbReference>
<dbReference type="PANTHER" id="PTHR45813">
    <property type="entry name" value="IG-LIKE DOMAIN-CONTAINING PROTEIN"/>
    <property type="match status" value="1"/>
</dbReference>
<keyword evidence="9" id="KW-0325">Glycoprotein</keyword>
<feature type="transmembrane region" description="Helical" evidence="10">
    <location>
        <begin position="662"/>
        <end position="684"/>
    </location>
</feature>
<feature type="transmembrane region" description="Helical" evidence="10">
    <location>
        <begin position="738"/>
        <end position="765"/>
    </location>
</feature>
<dbReference type="InterPro" id="IPR046338">
    <property type="entry name" value="GAIN_dom_sf"/>
</dbReference>
<keyword evidence="8" id="KW-1015">Disulfide bond</keyword>
<dbReference type="EMBL" id="JBHFQA010000019">
    <property type="protein sequence ID" value="KAL2082060.1"/>
    <property type="molecule type" value="Genomic_DNA"/>
</dbReference>
<dbReference type="Gene3D" id="1.20.1070.10">
    <property type="entry name" value="Rhodopsin 7-helix transmembrane proteins"/>
    <property type="match status" value="1"/>
</dbReference>
<dbReference type="PRINTS" id="PR01695">
    <property type="entry name" value="IGHEPTARCPTR"/>
</dbReference>
<evidence type="ECO:0000256" key="2">
    <source>
        <dbReference type="ARBA" id="ARBA00007343"/>
    </source>
</evidence>
<proteinExistence type="inferred from homology"/>
<comment type="caution">
    <text evidence="14">The sequence shown here is derived from an EMBL/GenBank/DDBJ whole genome shotgun (WGS) entry which is preliminary data.</text>
</comment>
<evidence type="ECO:0000256" key="3">
    <source>
        <dbReference type="ARBA" id="ARBA00022475"/>
    </source>
</evidence>
<keyword evidence="4 10" id="KW-0812">Transmembrane</keyword>
<organism evidence="14 15">
    <name type="scientific">Coilia grayii</name>
    <name type="common">Gray's grenadier anchovy</name>
    <dbReference type="NCBI Taxonomy" id="363190"/>
    <lineage>
        <taxon>Eukaryota</taxon>
        <taxon>Metazoa</taxon>
        <taxon>Chordata</taxon>
        <taxon>Craniata</taxon>
        <taxon>Vertebrata</taxon>
        <taxon>Euteleostomi</taxon>
        <taxon>Actinopterygii</taxon>
        <taxon>Neopterygii</taxon>
        <taxon>Teleostei</taxon>
        <taxon>Clupei</taxon>
        <taxon>Clupeiformes</taxon>
        <taxon>Clupeoidei</taxon>
        <taxon>Engraulidae</taxon>
        <taxon>Coilinae</taxon>
        <taxon>Coilia</taxon>
    </lineage>
</organism>
<dbReference type="PRINTS" id="PR00249">
    <property type="entry name" value="GPCRSECRETIN"/>
</dbReference>
<evidence type="ECO:0000256" key="7">
    <source>
        <dbReference type="ARBA" id="ARBA00023136"/>
    </source>
</evidence>
<dbReference type="PANTHER" id="PTHR45813:SF4">
    <property type="entry name" value="ADHESION G PROTEIN-COUPLED RECEPTOR F5"/>
    <property type="match status" value="1"/>
</dbReference>
<dbReference type="InterPro" id="IPR017981">
    <property type="entry name" value="GPCR_2-like_7TM"/>
</dbReference>
<evidence type="ECO:0000256" key="10">
    <source>
        <dbReference type="SAM" id="Phobius"/>
    </source>
</evidence>
<evidence type="ECO:0000256" key="8">
    <source>
        <dbReference type="ARBA" id="ARBA00023157"/>
    </source>
</evidence>
<dbReference type="Pfam" id="PF01390">
    <property type="entry name" value="SEA"/>
    <property type="match status" value="1"/>
</dbReference>
<dbReference type="AlphaFoldDB" id="A0ABD1J699"/>
<keyword evidence="15" id="KW-1185">Reference proteome</keyword>
<evidence type="ECO:0000259" key="11">
    <source>
        <dbReference type="PROSITE" id="PS50024"/>
    </source>
</evidence>
<evidence type="ECO:0000256" key="9">
    <source>
        <dbReference type="ARBA" id="ARBA00023180"/>
    </source>
</evidence>
<dbReference type="InterPro" id="IPR008078">
    <property type="entry name" value="GPCR_2_Ig-hepta-like_rcpt"/>
</dbReference>
<protein>
    <submittedName>
        <fullName evidence="14">Uncharacterized protein</fullName>
    </submittedName>
</protein>
<feature type="domain" description="G-protein coupled receptors family 2 profile 2" evidence="13">
    <location>
        <begin position="626"/>
        <end position="884"/>
    </location>
</feature>
<dbReference type="PROSITE" id="PS50221">
    <property type="entry name" value="GAIN_B"/>
    <property type="match status" value="1"/>
</dbReference>
<dbReference type="CDD" id="cd15932">
    <property type="entry name" value="7tmB2_GPR116-like_Adhesion_VI"/>
    <property type="match status" value="1"/>
</dbReference>
<dbReference type="SMART" id="SM00303">
    <property type="entry name" value="GPS"/>
    <property type="match status" value="1"/>
</dbReference>
<dbReference type="GO" id="GO:0005886">
    <property type="term" value="C:plasma membrane"/>
    <property type="evidence" value="ECO:0007669"/>
    <property type="project" value="UniProtKB-SubCell"/>
</dbReference>
<evidence type="ECO:0000256" key="6">
    <source>
        <dbReference type="ARBA" id="ARBA00022989"/>
    </source>
</evidence>
<name>A0ABD1J699_9TELE</name>
<evidence type="ECO:0000313" key="14">
    <source>
        <dbReference type="EMBL" id="KAL2082060.1"/>
    </source>
</evidence>
<feature type="transmembrane region" description="Helical" evidence="10">
    <location>
        <begin position="785"/>
        <end position="809"/>
    </location>
</feature>